<keyword evidence="3" id="KW-1185">Reference proteome</keyword>
<keyword evidence="1" id="KW-0812">Transmembrane</keyword>
<keyword evidence="1" id="KW-1133">Transmembrane helix</keyword>
<dbReference type="EMBL" id="JBEOZM010000022">
    <property type="protein sequence ID" value="MER6272418.1"/>
    <property type="molecule type" value="Genomic_DNA"/>
</dbReference>
<protein>
    <submittedName>
        <fullName evidence="2">Uncharacterized protein</fullName>
    </submittedName>
</protein>
<proteinExistence type="predicted"/>
<sequence>MNCPSSNCGSSNVQLLSLYLDGLPVGAPNRERFARPAPSARSLLPTLGLAVLGVLSLVTGEILAGVVLLGAGAVWGLVAHRRNQEVERARSKWENTRICLACTERWTP</sequence>
<accession>A0ABV1TS16</accession>
<comment type="caution">
    <text evidence="2">The sequence shown here is derived from an EMBL/GenBank/DDBJ whole genome shotgun (WGS) entry which is preliminary data.</text>
</comment>
<evidence type="ECO:0000313" key="2">
    <source>
        <dbReference type="EMBL" id="MER6272418.1"/>
    </source>
</evidence>
<dbReference type="RefSeq" id="WP_351960737.1">
    <property type="nucleotide sequence ID" value="NZ_JBEOZM010000022.1"/>
</dbReference>
<keyword evidence="1" id="KW-0472">Membrane</keyword>
<dbReference type="Proteomes" id="UP001490365">
    <property type="component" value="Unassembled WGS sequence"/>
</dbReference>
<evidence type="ECO:0000256" key="1">
    <source>
        <dbReference type="SAM" id="Phobius"/>
    </source>
</evidence>
<evidence type="ECO:0000313" key="3">
    <source>
        <dbReference type="Proteomes" id="UP001490365"/>
    </source>
</evidence>
<name>A0ABV1TS16_9ACTN</name>
<feature type="transmembrane region" description="Helical" evidence="1">
    <location>
        <begin position="49"/>
        <end position="78"/>
    </location>
</feature>
<organism evidence="2 3">
    <name type="scientific">Streptomyces sp. 900105755</name>
    <dbReference type="NCBI Taxonomy" id="3154389"/>
    <lineage>
        <taxon>Bacteria</taxon>
        <taxon>Bacillati</taxon>
        <taxon>Actinomycetota</taxon>
        <taxon>Actinomycetes</taxon>
        <taxon>Kitasatosporales</taxon>
        <taxon>Streptomycetaceae</taxon>
        <taxon>Streptomyces</taxon>
    </lineage>
</organism>
<reference evidence="2 3" key="1">
    <citation type="submission" date="2024-06" db="EMBL/GenBank/DDBJ databases">
        <title>The Natural Products Discovery Center: Release of the First 8490 Sequenced Strains for Exploring Actinobacteria Biosynthetic Diversity.</title>
        <authorList>
            <person name="Kalkreuter E."/>
            <person name="Kautsar S.A."/>
            <person name="Yang D."/>
            <person name="Bader C.D."/>
            <person name="Teijaro C.N."/>
            <person name="Fluegel L."/>
            <person name="Davis C.M."/>
            <person name="Simpson J.R."/>
            <person name="Lauterbach L."/>
            <person name="Steele A.D."/>
            <person name="Gui C."/>
            <person name="Meng S."/>
            <person name="Li G."/>
            <person name="Viehrig K."/>
            <person name="Ye F."/>
            <person name="Su P."/>
            <person name="Kiefer A.F."/>
            <person name="Nichols A."/>
            <person name="Cepeda A.J."/>
            <person name="Yan W."/>
            <person name="Fan B."/>
            <person name="Jiang Y."/>
            <person name="Adhikari A."/>
            <person name="Zheng C.-J."/>
            <person name="Schuster L."/>
            <person name="Cowan T.M."/>
            <person name="Smanski M.J."/>
            <person name="Chevrette M.G."/>
            <person name="De Carvalho L.P.S."/>
            <person name="Shen B."/>
        </authorList>
    </citation>
    <scope>NUCLEOTIDE SEQUENCE [LARGE SCALE GENOMIC DNA]</scope>
    <source>
        <strain evidence="2 3">NPDC001694</strain>
    </source>
</reference>
<gene>
    <name evidence="2" type="ORF">ABT211_34835</name>
</gene>